<proteinExistence type="predicted"/>
<comment type="caution">
    <text evidence="2">The sequence shown here is derived from an EMBL/GenBank/DDBJ whole genome shotgun (WGS) entry which is preliminary data.</text>
</comment>
<gene>
    <name evidence="2" type="ORF">BJX67DRAFT_380804</name>
</gene>
<evidence type="ECO:0000313" key="2">
    <source>
        <dbReference type="EMBL" id="KAL2867455.1"/>
    </source>
</evidence>
<dbReference type="Proteomes" id="UP001610432">
    <property type="component" value="Unassembled WGS sequence"/>
</dbReference>
<evidence type="ECO:0000256" key="1">
    <source>
        <dbReference type="SAM" id="MobiDB-lite"/>
    </source>
</evidence>
<dbReference type="EMBL" id="JBFXLQ010000018">
    <property type="protein sequence ID" value="KAL2867455.1"/>
    <property type="molecule type" value="Genomic_DNA"/>
</dbReference>
<evidence type="ECO:0008006" key="4">
    <source>
        <dbReference type="Google" id="ProtNLM"/>
    </source>
</evidence>
<dbReference type="RefSeq" id="XP_070886434.1">
    <property type="nucleotide sequence ID" value="XM_071032870.1"/>
</dbReference>
<dbReference type="InterPro" id="IPR011009">
    <property type="entry name" value="Kinase-like_dom_sf"/>
</dbReference>
<name>A0ABR4LSD1_9EURO</name>
<organism evidence="2 3">
    <name type="scientific">Aspergillus lucknowensis</name>
    <dbReference type="NCBI Taxonomy" id="176173"/>
    <lineage>
        <taxon>Eukaryota</taxon>
        <taxon>Fungi</taxon>
        <taxon>Dikarya</taxon>
        <taxon>Ascomycota</taxon>
        <taxon>Pezizomycotina</taxon>
        <taxon>Eurotiomycetes</taxon>
        <taxon>Eurotiomycetidae</taxon>
        <taxon>Eurotiales</taxon>
        <taxon>Aspergillaceae</taxon>
        <taxon>Aspergillus</taxon>
        <taxon>Aspergillus subgen. Nidulantes</taxon>
    </lineage>
</organism>
<sequence length="99" mass="11211">MPLTFSSDIWTLACTIWDIVAQRSLFEDFLTNEDDMTCQQIAALGPLATEWWEKWEGHGNHFTDDGEPNNRATSQYRSVEDAPRIKYPATAESGRDAAT</sequence>
<accession>A0ABR4LSD1</accession>
<keyword evidence="3" id="KW-1185">Reference proteome</keyword>
<feature type="region of interest" description="Disordered" evidence="1">
    <location>
        <begin position="58"/>
        <end position="99"/>
    </location>
</feature>
<dbReference type="SUPFAM" id="SSF56112">
    <property type="entry name" value="Protein kinase-like (PK-like)"/>
    <property type="match status" value="1"/>
</dbReference>
<protein>
    <recommendedName>
        <fullName evidence="4">Protein kinase domain-containing protein</fullName>
    </recommendedName>
</protein>
<dbReference type="Gene3D" id="1.10.510.10">
    <property type="entry name" value="Transferase(Phosphotransferase) domain 1"/>
    <property type="match status" value="1"/>
</dbReference>
<evidence type="ECO:0000313" key="3">
    <source>
        <dbReference type="Proteomes" id="UP001610432"/>
    </source>
</evidence>
<dbReference type="GeneID" id="98147942"/>
<reference evidence="2 3" key="1">
    <citation type="submission" date="2024-07" db="EMBL/GenBank/DDBJ databases">
        <title>Section-level genome sequencing and comparative genomics of Aspergillus sections Usti and Cavernicolus.</title>
        <authorList>
            <consortium name="Lawrence Berkeley National Laboratory"/>
            <person name="Nybo J.L."/>
            <person name="Vesth T.C."/>
            <person name="Theobald S."/>
            <person name="Frisvad J.C."/>
            <person name="Larsen T.O."/>
            <person name="Kjaerboelling I."/>
            <person name="Rothschild-Mancinelli K."/>
            <person name="Lyhne E.K."/>
            <person name="Kogle M.E."/>
            <person name="Barry K."/>
            <person name="Clum A."/>
            <person name="Na H."/>
            <person name="Ledsgaard L."/>
            <person name="Lin J."/>
            <person name="Lipzen A."/>
            <person name="Kuo A."/>
            <person name="Riley R."/>
            <person name="Mondo S."/>
            <person name="Labutti K."/>
            <person name="Haridas S."/>
            <person name="Pangalinan J."/>
            <person name="Salamov A.A."/>
            <person name="Simmons B.A."/>
            <person name="Magnuson J.K."/>
            <person name="Chen J."/>
            <person name="Drula E."/>
            <person name="Henrissat B."/>
            <person name="Wiebenga A."/>
            <person name="Lubbers R.J."/>
            <person name="Gomes A.C."/>
            <person name="Macurrencykelacurrency M.R."/>
            <person name="Stajich J."/>
            <person name="Grigoriev I.V."/>
            <person name="Mortensen U.H."/>
            <person name="De Vries R.P."/>
            <person name="Baker S.E."/>
            <person name="Andersen M.R."/>
        </authorList>
    </citation>
    <scope>NUCLEOTIDE SEQUENCE [LARGE SCALE GENOMIC DNA]</scope>
    <source>
        <strain evidence="2 3">CBS 449.75</strain>
    </source>
</reference>